<dbReference type="PANTHER" id="PTHR31996">
    <property type="entry name" value="COILED-COIL DOMAIN-CONTAINING PROTEIN 115"/>
    <property type="match status" value="1"/>
</dbReference>
<dbReference type="Pfam" id="PF21730">
    <property type="entry name" value="Vma22_CCDC115"/>
    <property type="match status" value="1"/>
</dbReference>
<dbReference type="EMBL" id="CAJPDT010000069">
    <property type="protein sequence ID" value="CAF9933193.1"/>
    <property type="molecule type" value="Genomic_DNA"/>
</dbReference>
<dbReference type="PANTHER" id="PTHR31996:SF2">
    <property type="entry name" value="COILED-COIL DOMAIN-CONTAINING PROTEIN 115"/>
    <property type="match status" value="1"/>
</dbReference>
<keyword evidence="3" id="KW-1185">Reference proteome</keyword>
<gene>
    <name evidence="2" type="ORF">IMSHALPRED_009086</name>
</gene>
<comment type="caution">
    <text evidence="2">The sequence shown here is derived from an EMBL/GenBank/DDBJ whole genome shotgun (WGS) entry which is preliminary data.</text>
</comment>
<dbReference type="OrthoDB" id="408631at2759"/>
<evidence type="ECO:0000256" key="1">
    <source>
        <dbReference type="ARBA" id="ARBA00093634"/>
    </source>
</evidence>
<reference evidence="2" key="1">
    <citation type="submission" date="2021-03" db="EMBL/GenBank/DDBJ databases">
        <authorList>
            <person name="Tagirdzhanova G."/>
        </authorList>
    </citation>
    <scope>NUCLEOTIDE SEQUENCE</scope>
</reference>
<dbReference type="GO" id="GO:0070072">
    <property type="term" value="P:vacuolar proton-transporting V-type ATPase complex assembly"/>
    <property type="evidence" value="ECO:0007669"/>
    <property type="project" value="InterPro"/>
</dbReference>
<dbReference type="GO" id="GO:1990871">
    <property type="term" value="C:Vma12-Vma22 assembly complex"/>
    <property type="evidence" value="ECO:0007669"/>
    <property type="project" value="TreeGrafter"/>
</dbReference>
<accession>A0A8H3G4W9</accession>
<dbReference type="GO" id="GO:0051082">
    <property type="term" value="F:unfolded protein binding"/>
    <property type="evidence" value="ECO:0007669"/>
    <property type="project" value="TreeGrafter"/>
</dbReference>
<organism evidence="2 3">
    <name type="scientific">Imshaugia aleurites</name>
    <dbReference type="NCBI Taxonomy" id="172621"/>
    <lineage>
        <taxon>Eukaryota</taxon>
        <taxon>Fungi</taxon>
        <taxon>Dikarya</taxon>
        <taxon>Ascomycota</taxon>
        <taxon>Pezizomycotina</taxon>
        <taxon>Lecanoromycetes</taxon>
        <taxon>OSLEUM clade</taxon>
        <taxon>Lecanoromycetidae</taxon>
        <taxon>Lecanorales</taxon>
        <taxon>Lecanorineae</taxon>
        <taxon>Parmeliaceae</taxon>
        <taxon>Imshaugia</taxon>
    </lineage>
</organism>
<evidence type="ECO:0000313" key="3">
    <source>
        <dbReference type="Proteomes" id="UP000664534"/>
    </source>
</evidence>
<proteinExistence type="predicted"/>
<sequence>MAEVVHPSTVEQLGSKETLVRSLDDLLERYLHLLDQYQSLQQSLAQILSKGYLSLAQANFSNPNRIRYGQDQYDDRMQASARVSISQSTPTFSSLEPRFQKSIIASDDDGYDDEVDAVKESTMNDETRPVPKGTETGSSMTRDPLNWFGILVPSTLRASQRNFKDAVADGIPALASVAKEMRAVEIEVRRARKRIKKAI</sequence>
<evidence type="ECO:0000313" key="2">
    <source>
        <dbReference type="EMBL" id="CAF9933193.1"/>
    </source>
</evidence>
<dbReference type="Proteomes" id="UP000664534">
    <property type="component" value="Unassembled WGS sequence"/>
</dbReference>
<dbReference type="InterPro" id="IPR040357">
    <property type="entry name" value="Vma22/CCDC115"/>
</dbReference>
<protein>
    <recommendedName>
        <fullName evidence="1">Vacuolar ATPase assembly protein VMA22</fullName>
    </recommendedName>
</protein>
<name>A0A8H3G4W9_9LECA</name>
<dbReference type="AlphaFoldDB" id="A0A8H3G4W9"/>